<feature type="transmembrane region" description="Helical" evidence="7">
    <location>
        <begin position="323"/>
        <end position="342"/>
    </location>
</feature>
<evidence type="ECO:0000256" key="2">
    <source>
        <dbReference type="ARBA" id="ARBA00022475"/>
    </source>
</evidence>
<keyword evidence="3 7" id="KW-0812">Transmembrane</keyword>
<feature type="domain" description="Major facilitator superfamily (MFS) profile" evidence="8">
    <location>
        <begin position="243"/>
        <end position="442"/>
    </location>
</feature>
<name>A0ABV6A3Z7_9PSEU</name>
<feature type="transmembrane region" description="Helical" evidence="7">
    <location>
        <begin position="125"/>
        <end position="149"/>
    </location>
</feature>
<reference evidence="9 10" key="1">
    <citation type="submission" date="2024-09" db="EMBL/GenBank/DDBJ databases">
        <authorList>
            <person name="Sun Q."/>
            <person name="Mori K."/>
        </authorList>
    </citation>
    <scope>NUCLEOTIDE SEQUENCE [LARGE SCALE GENOMIC DNA]</scope>
    <source>
        <strain evidence="9 10">TBRC 7907</strain>
    </source>
</reference>
<feature type="transmembrane region" description="Helical" evidence="7">
    <location>
        <begin position="289"/>
        <end position="311"/>
    </location>
</feature>
<keyword evidence="5 7" id="KW-0472">Membrane</keyword>
<dbReference type="PANTHER" id="PTHR23513:SF17">
    <property type="entry name" value="MEMBRANE PROTEIN"/>
    <property type="match status" value="1"/>
</dbReference>
<feature type="transmembrane region" description="Helical" evidence="7">
    <location>
        <begin position="252"/>
        <end position="277"/>
    </location>
</feature>
<feature type="transmembrane region" description="Helical" evidence="7">
    <location>
        <begin position="414"/>
        <end position="432"/>
    </location>
</feature>
<dbReference type="Proteomes" id="UP001589693">
    <property type="component" value="Unassembled WGS sequence"/>
</dbReference>
<evidence type="ECO:0000256" key="5">
    <source>
        <dbReference type="ARBA" id="ARBA00023136"/>
    </source>
</evidence>
<comment type="caution">
    <text evidence="9">The sequence shown here is derived from an EMBL/GenBank/DDBJ whole genome shotgun (WGS) entry which is preliminary data.</text>
</comment>
<dbReference type="SUPFAM" id="SSF103473">
    <property type="entry name" value="MFS general substrate transporter"/>
    <property type="match status" value="1"/>
</dbReference>
<evidence type="ECO:0000259" key="8">
    <source>
        <dbReference type="PROSITE" id="PS50850"/>
    </source>
</evidence>
<comment type="subcellular location">
    <subcellularLocation>
        <location evidence="1">Cell membrane</location>
        <topology evidence="1">Multi-pass membrane protein</topology>
    </subcellularLocation>
</comment>
<accession>A0ABV6A3Z7</accession>
<keyword evidence="2" id="KW-1003">Cell membrane</keyword>
<organism evidence="9 10">
    <name type="scientific">Allokutzneria oryzae</name>
    <dbReference type="NCBI Taxonomy" id="1378989"/>
    <lineage>
        <taxon>Bacteria</taxon>
        <taxon>Bacillati</taxon>
        <taxon>Actinomycetota</taxon>
        <taxon>Actinomycetes</taxon>
        <taxon>Pseudonocardiales</taxon>
        <taxon>Pseudonocardiaceae</taxon>
        <taxon>Allokutzneria</taxon>
    </lineage>
</organism>
<dbReference type="CDD" id="cd06173">
    <property type="entry name" value="MFS_MefA_like"/>
    <property type="match status" value="1"/>
</dbReference>
<dbReference type="InterPro" id="IPR020846">
    <property type="entry name" value="MFS_dom"/>
</dbReference>
<evidence type="ECO:0000256" key="7">
    <source>
        <dbReference type="SAM" id="Phobius"/>
    </source>
</evidence>
<proteinExistence type="predicted"/>
<evidence type="ECO:0000313" key="9">
    <source>
        <dbReference type="EMBL" id="MFB9906614.1"/>
    </source>
</evidence>
<protein>
    <submittedName>
        <fullName evidence="9">MFS transporter</fullName>
    </submittedName>
</protein>
<dbReference type="EMBL" id="JBHLZU010000018">
    <property type="protein sequence ID" value="MFB9906614.1"/>
    <property type="molecule type" value="Genomic_DNA"/>
</dbReference>
<evidence type="ECO:0000256" key="6">
    <source>
        <dbReference type="SAM" id="MobiDB-lite"/>
    </source>
</evidence>
<evidence type="ECO:0000256" key="4">
    <source>
        <dbReference type="ARBA" id="ARBA00022989"/>
    </source>
</evidence>
<keyword evidence="10" id="KW-1185">Reference proteome</keyword>
<evidence type="ECO:0000256" key="3">
    <source>
        <dbReference type="ARBA" id="ARBA00022692"/>
    </source>
</evidence>
<feature type="region of interest" description="Disordered" evidence="6">
    <location>
        <begin position="1"/>
        <end position="20"/>
    </location>
</feature>
<sequence length="442" mass="45025">MTTATGDPAAADTSTRPPRLGLRRMLGTPGYVRLLVTRFLAQWGDGVFQAGIGGAVLFNPERQADPLAIAAGFAVILLPYSLVGPFAGALLDRWDRRQVLVVANLVRGALIVLVAFAVGSGVAGLPLYASALLVMGVSRFVGAGLSAALPHTMDEKHLVEANAIMATGGATMAAVGGGSAFALRAVFGGDNYGSGWVTACALVGSVFAALAAAGFAKGSLGPDERDEPAKAVTAIAHGLLDSGRVAARTRSVATGFSALVAHRIGFGVSMLLGLLLMRFAFTDVGWLKAGIAGVGEALAAGAIGLVAAAFITAPAVHRFGRKATVCGALVISSVAQLGLGLPMTLPSILAAVLVVACCSQVIKLCVDSAVQHDVPDEARGRVFALYDALFNLTFVSAITVAAMLVAPDGRSPELMVAGACAYLVGLAVYLVVDRRMTRSRAA</sequence>
<feature type="transmembrane region" description="Helical" evidence="7">
    <location>
        <begin position="99"/>
        <end position="119"/>
    </location>
</feature>
<dbReference type="PANTHER" id="PTHR23513">
    <property type="entry name" value="INTEGRAL MEMBRANE EFFLUX PROTEIN-RELATED"/>
    <property type="match status" value="1"/>
</dbReference>
<gene>
    <name evidence="9" type="ORF">ACFFQA_22000</name>
</gene>
<dbReference type="PROSITE" id="PS50850">
    <property type="entry name" value="MFS"/>
    <property type="match status" value="1"/>
</dbReference>
<dbReference type="InterPro" id="IPR036259">
    <property type="entry name" value="MFS_trans_sf"/>
</dbReference>
<evidence type="ECO:0000313" key="10">
    <source>
        <dbReference type="Proteomes" id="UP001589693"/>
    </source>
</evidence>
<feature type="transmembrane region" description="Helical" evidence="7">
    <location>
        <begin position="161"/>
        <end position="183"/>
    </location>
</feature>
<feature type="transmembrane region" description="Helical" evidence="7">
    <location>
        <begin position="67"/>
        <end position="87"/>
    </location>
</feature>
<dbReference type="Gene3D" id="1.20.1250.20">
    <property type="entry name" value="MFS general substrate transporter like domains"/>
    <property type="match status" value="1"/>
</dbReference>
<feature type="transmembrane region" description="Helical" evidence="7">
    <location>
        <begin position="382"/>
        <end position="402"/>
    </location>
</feature>
<feature type="transmembrane region" description="Helical" evidence="7">
    <location>
        <begin position="348"/>
        <end position="370"/>
    </location>
</feature>
<dbReference type="RefSeq" id="WP_377855211.1">
    <property type="nucleotide sequence ID" value="NZ_JBHLZU010000018.1"/>
</dbReference>
<evidence type="ECO:0000256" key="1">
    <source>
        <dbReference type="ARBA" id="ARBA00004651"/>
    </source>
</evidence>
<keyword evidence="4 7" id="KW-1133">Transmembrane helix</keyword>
<feature type="transmembrane region" description="Helical" evidence="7">
    <location>
        <begin position="195"/>
        <end position="216"/>
    </location>
</feature>